<evidence type="ECO:0000259" key="10">
    <source>
        <dbReference type="Pfam" id="PF01420"/>
    </source>
</evidence>
<dbReference type="InterPro" id="IPR038333">
    <property type="entry name" value="T1MK-like_N_sf"/>
</dbReference>
<evidence type="ECO:0000256" key="4">
    <source>
        <dbReference type="ARBA" id="ARBA00022679"/>
    </source>
</evidence>
<dbReference type="PANTHER" id="PTHR42933:SF4">
    <property type="entry name" value="TYPE I RESTRICTION ENZYME ECOKI METHYLASE SUBUNIT"/>
    <property type="match status" value="1"/>
</dbReference>
<reference evidence="12" key="1">
    <citation type="journal article" date="2020" name="Nature">
        <title>Giant virus diversity and host interactions through global metagenomics.</title>
        <authorList>
            <person name="Schulz F."/>
            <person name="Roux S."/>
            <person name="Paez-Espino D."/>
            <person name="Jungbluth S."/>
            <person name="Walsh D.A."/>
            <person name="Denef V.J."/>
            <person name="McMahon K.D."/>
            <person name="Konstantinidis K.T."/>
            <person name="Eloe-Fadrosh E.A."/>
            <person name="Kyrpides N.C."/>
            <person name="Woyke T."/>
        </authorList>
    </citation>
    <scope>NUCLEOTIDE SEQUENCE</scope>
    <source>
        <strain evidence="12">GVMAG-M-3300023179-82</strain>
    </source>
</reference>
<dbReference type="InterPro" id="IPR051537">
    <property type="entry name" value="DNA_Adenine_Mtase"/>
</dbReference>
<dbReference type="GO" id="GO:0032259">
    <property type="term" value="P:methylation"/>
    <property type="evidence" value="ECO:0007669"/>
    <property type="project" value="UniProtKB-KW"/>
</dbReference>
<dbReference type="PRINTS" id="PR00507">
    <property type="entry name" value="N12N6MTFRASE"/>
</dbReference>
<feature type="domain" description="Type I restriction modification DNA specificity" evidence="10">
    <location>
        <begin position="566"/>
        <end position="722"/>
    </location>
</feature>
<dbReference type="Gene3D" id="1.20.1260.30">
    <property type="match status" value="1"/>
</dbReference>
<dbReference type="PANTHER" id="PTHR42933">
    <property type="entry name" value="SLR6095 PROTEIN"/>
    <property type="match status" value="1"/>
</dbReference>
<evidence type="ECO:0000256" key="6">
    <source>
        <dbReference type="ARBA" id="ARBA00022747"/>
    </source>
</evidence>
<dbReference type="GO" id="GO:0009007">
    <property type="term" value="F:site-specific DNA-methyltransferase (adenine-specific) activity"/>
    <property type="evidence" value="ECO:0007669"/>
    <property type="project" value="UniProtKB-EC"/>
</dbReference>
<dbReference type="GO" id="GO:0009307">
    <property type="term" value="P:DNA restriction-modification system"/>
    <property type="evidence" value="ECO:0007669"/>
    <property type="project" value="UniProtKB-KW"/>
</dbReference>
<proteinExistence type="inferred from homology"/>
<keyword evidence="4" id="KW-0808">Transferase</keyword>
<dbReference type="InterPro" id="IPR044946">
    <property type="entry name" value="Restrct_endonuc_typeI_TRD_sf"/>
</dbReference>
<dbReference type="InterPro" id="IPR003356">
    <property type="entry name" value="DNA_methylase_A-5"/>
</dbReference>
<evidence type="ECO:0000256" key="9">
    <source>
        <dbReference type="SAM" id="Coils"/>
    </source>
</evidence>
<comment type="catalytic activity">
    <reaction evidence="8">
        <text>a 2'-deoxyadenosine in DNA + S-adenosyl-L-methionine = an N(6)-methyl-2'-deoxyadenosine in DNA + S-adenosyl-L-homocysteine + H(+)</text>
        <dbReference type="Rhea" id="RHEA:15197"/>
        <dbReference type="Rhea" id="RHEA-COMP:12418"/>
        <dbReference type="Rhea" id="RHEA-COMP:12419"/>
        <dbReference type="ChEBI" id="CHEBI:15378"/>
        <dbReference type="ChEBI" id="CHEBI:57856"/>
        <dbReference type="ChEBI" id="CHEBI:59789"/>
        <dbReference type="ChEBI" id="CHEBI:90615"/>
        <dbReference type="ChEBI" id="CHEBI:90616"/>
        <dbReference type="EC" id="2.1.1.72"/>
    </reaction>
</comment>
<feature type="domain" description="DNA methylase adenine-specific" evidence="11">
    <location>
        <begin position="259"/>
        <end position="550"/>
    </location>
</feature>
<evidence type="ECO:0000256" key="7">
    <source>
        <dbReference type="ARBA" id="ARBA00023125"/>
    </source>
</evidence>
<comment type="similarity">
    <text evidence="1">Belongs to the type-I restriction system S methylase family.</text>
</comment>
<sequence length="945" mass="110792">MGTNYICQDCKMEFDKKSHYDRHVNKKISCTNTSPKNVINEAVSKEVSKIIKEENNNIIISSSSCNEEVKSTKKKIIKKEDQSKTDYSYLRLPDNKKVFQLEYNNNEKNIKPILKMIDKAHNILFQAENIVGQKALQIIMSLLFLKLIQPYLSDTTEEGKIDLLNKIYYLEKYDDDEHLDKILGYFKDLSTLTCQPLKTIRHDINVDAIKQMGEILKRHPITKMIYNETNFIKIREASTIQTLINDVINKINFNDFTDNEDVIGEIYEHMLNKYVKNDSKELGQYFTPRKLMKLILSYKKERINELFSKINKKDKINICDPCMGTAGWLVSGYNMFNNDFKNRLNLSGGEVESETFQYSLMNIILTLHKFPDDIQCNSSLTHVNKNKHNLILTNPPFNSKKQIKFDQIEKNFKNDEYTTNNNIDINDIYELKKDDPPIQFLELDTYKLEDNGMCIIVLPYGEFFSGNSFSKTRTHFIKTINITDIILVPGGIFTHTSIKTCVMIYEKNKKGTENINFVRINQECDSIEKITTISINDIRKEPNISWYHSDYLNDSLIFELSKNINNFEWVEFGKVFTLEKGKLQSSKIEEVDEEDSITFLTGAKDENFKKVKKCELSYIDGENIFISPNGNGNKRPIKYFVGECNYSDLMALMILNDTFKNKINKKYVYYFLKSINDHIEETYQKGACNLSLDQKNFNRMKIPIPPLEIQTKLVTKLDSSNNKVKYMKLIVDSMKQDIETFIEWTIEIENRKSETQWEAFGEVFTLKKGKLQSSKIEEDENGDVKLVLHTLSENDWRNINIDDYYLGGLFIPYNHAPGRQLPITYCDYNIKCINTDLMYRAMPIDSYKNKINLKFYKYFIKNLSNHIKENYYKGACNLSLDLKNFNRMKIQIPSINQQNKCIEKINEMEEIIKRWENDIDNILNNDSNKFLEYLESESIKYEKNK</sequence>
<dbReference type="Pfam" id="PF02384">
    <property type="entry name" value="N6_Mtase"/>
    <property type="match status" value="1"/>
</dbReference>
<dbReference type="Pfam" id="PF01420">
    <property type="entry name" value="Methylase_S"/>
    <property type="match status" value="2"/>
</dbReference>
<keyword evidence="3" id="KW-0489">Methyltransferase</keyword>
<evidence type="ECO:0000256" key="3">
    <source>
        <dbReference type="ARBA" id="ARBA00022603"/>
    </source>
</evidence>
<accession>A0A6C0H7T4</accession>
<dbReference type="InterPro" id="IPR002052">
    <property type="entry name" value="DNA_methylase_N6_adenine_CS"/>
</dbReference>
<dbReference type="EMBL" id="MN739897">
    <property type="protein sequence ID" value="QHT76559.1"/>
    <property type="molecule type" value="Genomic_DNA"/>
</dbReference>
<dbReference type="InterPro" id="IPR029063">
    <property type="entry name" value="SAM-dependent_MTases_sf"/>
</dbReference>
<evidence type="ECO:0000256" key="8">
    <source>
        <dbReference type="ARBA" id="ARBA00047942"/>
    </source>
</evidence>
<protein>
    <recommendedName>
        <fullName evidence="2">site-specific DNA-methyltransferase (adenine-specific)</fullName>
        <ecNumber evidence="2">2.1.1.72</ecNumber>
    </recommendedName>
</protein>
<dbReference type="AlphaFoldDB" id="A0A6C0H7T4"/>
<keyword evidence="5" id="KW-0949">S-adenosyl-L-methionine</keyword>
<organism evidence="12">
    <name type="scientific">viral metagenome</name>
    <dbReference type="NCBI Taxonomy" id="1070528"/>
    <lineage>
        <taxon>unclassified sequences</taxon>
        <taxon>metagenomes</taxon>
        <taxon>organismal metagenomes</taxon>
    </lineage>
</organism>
<evidence type="ECO:0000256" key="5">
    <source>
        <dbReference type="ARBA" id="ARBA00022691"/>
    </source>
</evidence>
<dbReference type="EC" id="2.1.1.72" evidence="2"/>
<name>A0A6C0H7T4_9ZZZZ</name>
<dbReference type="Gene3D" id="3.40.50.150">
    <property type="entry name" value="Vaccinia Virus protein VP39"/>
    <property type="match status" value="1"/>
</dbReference>
<feature type="domain" description="Type I restriction modification DNA specificity" evidence="10">
    <location>
        <begin position="759"/>
        <end position="910"/>
    </location>
</feature>
<evidence type="ECO:0000259" key="11">
    <source>
        <dbReference type="Pfam" id="PF02384"/>
    </source>
</evidence>
<dbReference type="Gene3D" id="3.90.220.20">
    <property type="entry name" value="DNA methylase specificity domains"/>
    <property type="match status" value="2"/>
</dbReference>
<dbReference type="PROSITE" id="PS00092">
    <property type="entry name" value="N6_MTASE"/>
    <property type="match status" value="1"/>
</dbReference>
<dbReference type="GO" id="GO:0003677">
    <property type="term" value="F:DNA binding"/>
    <property type="evidence" value="ECO:0007669"/>
    <property type="project" value="UniProtKB-KW"/>
</dbReference>
<dbReference type="SUPFAM" id="SSF116734">
    <property type="entry name" value="DNA methylase specificity domain"/>
    <property type="match status" value="2"/>
</dbReference>
<dbReference type="InterPro" id="IPR000055">
    <property type="entry name" value="Restrct_endonuc_typeI_TRD"/>
</dbReference>
<evidence type="ECO:0000313" key="12">
    <source>
        <dbReference type="EMBL" id="QHT76559.1"/>
    </source>
</evidence>
<keyword evidence="9" id="KW-0175">Coiled coil</keyword>
<dbReference type="GO" id="GO:0008170">
    <property type="term" value="F:N-methyltransferase activity"/>
    <property type="evidence" value="ECO:0007669"/>
    <property type="project" value="InterPro"/>
</dbReference>
<dbReference type="SUPFAM" id="SSF53335">
    <property type="entry name" value="S-adenosyl-L-methionine-dependent methyltransferases"/>
    <property type="match status" value="1"/>
</dbReference>
<evidence type="ECO:0000256" key="2">
    <source>
        <dbReference type="ARBA" id="ARBA00011900"/>
    </source>
</evidence>
<keyword evidence="7" id="KW-0238">DNA-binding</keyword>
<keyword evidence="6" id="KW-0680">Restriction system</keyword>
<evidence type="ECO:0000256" key="1">
    <source>
        <dbReference type="ARBA" id="ARBA00010923"/>
    </source>
</evidence>
<feature type="coiled-coil region" evidence="9">
    <location>
        <begin position="898"/>
        <end position="925"/>
    </location>
</feature>